<sequence length="948" mass="102217">MTGKSVGATVSTEERLAEVLAGVVDTEEVPLDSNFFTDLGADSLVMAKFCARVRKRDDLPTVSMKDIYQHSTIESLAAAFPDTATAPPRTDTPSGAASGVESGVESGASTGAGTQTLLAEVLAGVMRTERVPADGDFFTDLGADSLVMAQFCARVRKRDDLPTVSMKDIYQHSTIESLAAAFPDTATAPPRTDAPRGAAADVESGPQTGRTSGTGAWRYVLCGTAQLLTFVGFSCLGTLALLRGYMWIAAGSGTADVYLRAVAFGAVILLGLCALPVAAKWILIGRFTPRSIPVWSFAYLRFWWIKTLIRTSPARLFVGSPLYVLYLRALGAHIGKGVTVLTRFVPVCPDLITIGDRTVVRKDVLFSGYRAHDGRIETGTLTLGRDVTVSEQAVIDIGTSMGDGSQLGHASSLHSGQTVPPGEAWHGTPARPSSVDYRAVGPVECGTLRRGLYSLWRVMAIVLIYLPLTVAGVDLLLTLLPQLNAVVSAGPPVFTSLAFFLETLVASLVVFFGGLLVGLLTVNTVPRLLSPVNKRGRIYPLYGFHYGVQRAVTRMTNIRFFTTLFGDSSAIVHYLRSLGYDLGRVQQTGSNFGLLVRYDTPYLSRVGKGTMIADGLSVINTDYSSTSFRLSPATIGAKSFLGNNIVYPPRARTGDNCLLATKVMVPVEGPMREGVGLLGSPSFEIPRTVLRDSRLDHFGRGEELRRRLAAKNKHNALTAGLFLLTRWLHFFALALIAMVAVDLYHVFGAVVFALSGLLSLAFSVGYFALVEWASMGFRRLRPLYCSIYEPAFWAHERFWKLGAIHVYMQIFNGTPFKAMLWRLLGMRIGRRVFDDGCATAERTLVGIGDGCTLNAGTVIQCHSQEDGAFKSDHISIGANVTLGVGAFVHYGTTVGDHAQLGADSFLMKGEEVPAQARWSGNPATALVASDRATPERHQGETRESFTDS</sequence>
<name>A0ACC6QQB2_9ACTN</name>
<dbReference type="EMBL" id="JBBKAI010000002">
    <property type="protein sequence ID" value="MEJ8660657.1"/>
    <property type="molecule type" value="Genomic_DNA"/>
</dbReference>
<accession>A0ACC6QQB2</accession>
<comment type="caution">
    <text evidence="1">The sequence shown here is derived from an EMBL/GenBank/DDBJ whole genome shotgun (WGS) entry which is preliminary data.</text>
</comment>
<dbReference type="Proteomes" id="UP001375539">
    <property type="component" value="Unassembled WGS sequence"/>
</dbReference>
<gene>
    <name evidence="1" type="ORF">WKI58_29765</name>
</gene>
<evidence type="ECO:0000313" key="1">
    <source>
        <dbReference type="EMBL" id="MEJ8660657.1"/>
    </source>
</evidence>
<organism evidence="1 2">
    <name type="scientific">Streptomyces pratisoli</name>
    <dbReference type="NCBI Taxonomy" id="3139917"/>
    <lineage>
        <taxon>Bacteria</taxon>
        <taxon>Bacillati</taxon>
        <taxon>Actinomycetota</taxon>
        <taxon>Actinomycetes</taxon>
        <taxon>Kitasatosporales</taxon>
        <taxon>Streptomycetaceae</taxon>
        <taxon>Streptomyces</taxon>
    </lineage>
</organism>
<keyword evidence="2" id="KW-1185">Reference proteome</keyword>
<evidence type="ECO:0000313" key="2">
    <source>
        <dbReference type="Proteomes" id="UP001375539"/>
    </source>
</evidence>
<reference evidence="1" key="1">
    <citation type="submission" date="2024-03" db="EMBL/GenBank/DDBJ databases">
        <title>Novel Streptomyces species of biotechnological and ecological value are a feature of Machair soil.</title>
        <authorList>
            <person name="Prole J.R."/>
            <person name="Goodfellow M."/>
            <person name="Allenby N."/>
            <person name="Ward A.C."/>
        </authorList>
    </citation>
    <scope>NUCLEOTIDE SEQUENCE</scope>
    <source>
        <strain evidence="1">MS1.AVA.4</strain>
    </source>
</reference>
<proteinExistence type="predicted"/>
<protein>
    <submittedName>
        <fullName evidence="1">Pls/PosA family non-ribosomal peptide synthetase</fullName>
    </submittedName>
</protein>